<evidence type="ECO:0000313" key="5">
    <source>
        <dbReference type="Proteomes" id="UP000487117"/>
    </source>
</evidence>
<dbReference type="AlphaFoldDB" id="A0A7V8FDW9"/>
<feature type="domain" description="HPt" evidence="3">
    <location>
        <begin position="1"/>
        <end position="68"/>
    </location>
</feature>
<dbReference type="Proteomes" id="UP000487117">
    <property type="component" value="Unassembled WGS sequence"/>
</dbReference>
<dbReference type="GO" id="GO:0004672">
    <property type="term" value="F:protein kinase activity"/>
    <property type="evidence" value="ECO:0007669"/>
    <property type="project" value="UniProtKB-ARBA"/>
</dbReference>
<reference evidence="5" key="1">
    <citation type="journal article" date="2020" name="MBio">
        <title>Horizontal gene transfer to a defensive symbiont with a reduced genome amongst a multipartite beetle microbiome.</title>
        <authorList>
            <person name="Waterworth S.C."/>
            <person name="Florez L.V."/>
            <person name="Rees E.R."/>
            <person name="Hertweck C."/>
            <person name="Kaltenpoth M."/>
            <person name="Kwan J.C."/>
        </authorList>
    </citation>
    <scope>NUCLEOTIDE SEQUENCE [LARGE SCALE GENOMIC DNA]</scope>
</reference>
<dbReference type="GO" id="GO:0000160">
    <property type="term" value="P:phosphorelay signal transduction system"/>
    <property type="evidence" value="ECO:0007669"/>
    <property type="project" value="UniProtKB-KW"/>
</dbReference>
<keyword evidence="2" id="KW-0597">Phosphoprotein</keyword>
<dbReference type="Gene3D" id="1.20.120.160">
    <property type="entry name" value="HPT domain"/>
    <property type="match status" value="1"/>
</dbReference>
<protein>
    <recommendedName>
        <fullName evidence="3">HPt domain-containing protein</fullName>
    </recommendedName>
</protein>
<sequence length="68" mass="7376">MQQAWQQGDTATLQVTLHRLRGVLSMVGAPALAERLWALEQDTDAAALATGVDAVRDYLQRLQADAAQ</sequence>
<dbReference type="InterPro" id="IPR008207">
    <property type="entry name" value="Sig_transdc_His_kin_Hpt_dom"/>
</dbReference>
<dbReference type="EMBL" id="WNDS01000005">
    <property type="protein sequence ID" value="KAF1013321.1"/>
    <property type="molecule type" value="Genomic_DNA"/>
</dbReference>
<keyword evidence="1" id="KW-0902">Two-component regulatory system</keyword>
<dbReference type="Pfam" id="PF01627">
    <property type="entry name" value="Hpt"/>
    <property type="match status" value="1"/>
</dbReference>
<evidence type="ECO:0000259" key="3">
    <source>
        <dbReference type="PROSITE" id="PS50894"/>
    </source>
</evidence>
<feature type="modified residue" description="Phosphohistidine" evidence="2">
    <location>
        <position position="18"/>
    </location>
</feature>
<dbReference type="SUPFAM" id="SSF47226">
    <property type="entry name" value="Histidine-containing phosphotransfer domain, HPT domain"/>
    <property type="match status" value="1"/>
</dbReference>
<gene>
    <name evidence="4" type="ORF">GAK31_03470</name>
</gene>
<accession>A0A7V8FDW9</accession>
<evidence type="ECO:0000313" key="4">
    <source>
        <dbReference type="EMBL" id="KAF1013321.1"/>
    </source>
</evidence>
<evidence type="ECO:0000256" key="2">
    <source>
        <dbReference type="PROSITE-ProRule" id="PRU00110"/>
    </source>
</evidence>
<organism evidence="4 5">
    <name type="scientific">Stenotrophomonas maltophilia</name>
    <name type="common">Pseudomonas maltophilia</name>
    <name type="synonym">Xanthomonas maltophilia</name>
    <dbReference type="NCBI Taxonomy" id="40324"/>
    <lineage>
        <taxon>Bacteria</taxon>
        <taxon>Pseudomonadati</taxon>
        <taxon>Pseudomonadota</taxon>
        <taxon>Gammaproteobacteria</taxon>
        <taxon>Lysobacterales</taxon>
        <taxon>Lysobacteraceae</taxon>
        <taxon>Stenotrophomonas</taxon>
        <taxon>Stenotrophomonas maltophilia group</taxon>
    </lineage>
</organism>
<name>A0A7V8FDW9_STEMA</name>
<evidence type="ECO:0000256" key="1">
    <source>
        <dbReference type="ARBA" id="ARBA00023012"/>
    </source>
</evidence>
<comment type="caution">
    <text evidence="4">The sequence shown here is derived from an EMBL/GenBank/DDBJ whole genome shotgun (WGS) entry which is preliminary data.</text>
</comment>
<dbReference type="InterPro" id="IPR036641">
    <property type="entry name" value="HPT_dom_sf"/>
</dbReference>
<proteinExistence type="predicted"/>
<dbReference type="PROSITE" id="PS50894">
    <property type="entry name" value="HPT"/>
    <property type="match status" value="1"/>
</dbReference>